<sequence>KGLNKVFHGFFGILFYSLFGCVGNYYDQESRTITMNRGCTVLPLGGVDACQQQSLLGYRIVTCYCFTDFCNGSTRSLYVCMKKSVLLTTLFLLYRFV</sequence>
<keyword evidence="2" id="KW-1185">Reference proteome</keyword>
<keyword evidence="1" id="KW-1133">Transmembrane helix</keyword>
<keyword evidence="1" id="KW-0472">Membrane</keyword>
<evidence type="ECO:0000256" key="1">
    <source>
        <dbReference type="SAM" id="Phobius"/>
    </source>
</evidence>
<evidence type="ECO:0000313" key="3">
    <source>
        <dbReference type="WBParaSite" id="PEQ_0000154301-mRNA-1"/>
    </source>
</evidence>
<proteinExistence type="predicted"/>
<feature type="transmembrane region" description="Helical" evidence="1">
    <location>
        <begin position="6"/>
        <end position="26"/>
    </location>
</feature>
<dbReference type="AlphaFoldDB" id="A0A914R5K6"/>
<dbReference type="Proteomes" id="UP000887564">
    <property type="component" value="Unplaced"/>
</dbReference>
<organism evidence="2 3">
    <name type="scientific">Parascaris equorum</name>
    <name type="common">Equine roundworm</name>
    <dbReference type="NCBI Taxonomy" id="6256"/>
    <lineage>
        <taxon>Eukaryota</taxon>
        <taxon>Metazoa</taxon>
        <taxon>Ecdysozoa</taxon>
        <taxon>Nematoda</taxon>
        <taxon>Chromadorea</taxon>
        <taxon>Rhabditida</taxon>
        <taxon>Spirurina</taxon>
        <taxon>Ascaridomorpha</taxon>
        <taxon>Ascaridoidea</taxon>
        <taxon>Ascarididae</taxon>
        <taxon>Parascaris</taxon>
    </lineage>
</organism>
<accession>A0A914R5K6</accession>
<evidence type="ECO:0000313" key="2">
    <source>
        <dbReference type="Proteomes" id="UP000887564"/>
    </source>
</evidence>
<name>A0A914R5K6_PAREQ</name>
<reference evidence="3" key="1">
    <citation type="submission" date="2022-11" db="UniProtKB">
        <authorList>
            <consortium name="WormBaseParasite"/>
        </authorList>
    </citation>
    <scope>IDENTIFICATION</scope>
</reference>
<dbReference type="WBParaSite" id="PEQ_0000154301-mRNA-1">
    <property type="protein sequence ID" value="PEQ_0000154301-mRNA-1"/>
    <property type="gene ID" value="PEQ_0000154301"/>
</dbReference>
<protein>
    <submittedName>
        <fullName evidence="3">Uncharacterized protein</fullName>
    </submittedName>
</protein>
<keyword evidence="1" id="KW-0812">Transmembrane</keyword>